<evidence type="ECO:0000256" key="1">
    <source>
        <dbReference type="ARBA" id="ARBA00003050"/>
    </source>
</evidence>
<name>A0A4R3LN02_9HYPH</name>
<evidence type="ECO:0000256" key="4">
    <source>
        <dbReference type="ARBA" id="ARBA00020735"/>
    </source>
</evidence>
<comment type="catalytic activity">
    <reaction evidence="6 8">
        <text>acetyl-CoA + 2-oxoglutarate + H2O = (2R)-homocitrate + CoA + H(+)</text>
        <dbReference type="Rhea" id="RHEA:12929"/>
        <dbReference type="ChEBI" id="CHEBI:15377"/>
        <dbReference type="ChEBI" id="CHEBI:15378"/>
        <dbReference type="ChEBI" id="CHEBI:16810"/>
        <dbReference type="ChEBI" id="CHEBI:57287"/>
        <dbReference type="ChEBI" id="CHEBI:57288"/>
        <dbReference type="ChEBI" id="CHEBI:58884"/>
        <dbReference type="EC" id="2.3.3.14"/>
    </reaction>
</comment>
<reference evidence="11 12" key="1">
    <citation type="submission" date="2019-03" db="EMBL/GenBank/DDBJ databases">
        <title>Genomic Encyclopedia of Type Strains, Phase IV (KMG-IV): sequencing the most valuable type-strain genomes for metagenomic binning, comparative biology and taxonomic classification.</title>
        <authorList>
            <person name="Goeker M."/>
        </authorList>
    </citation>
    <scope>NUCLEOTIDE SEQUENCE [LARGE SCALE GENOMIC DNA]</scope>
    <source>
        <strain evidence="11 12">DSM 9035</strain>
    </source>
</reference>
<keyword evidence="5 7" id="KW-0808">Transferase</keyword>
<evidence type="ECO:0000256" key="8">
    <source>
        <dbReference type="RuleBase" id="RU367143"/>
    </source>
</evidence>
<dbReference type="Gene3D" id="1.10.238.260">
    <property type="match status" value="1"/>
</dbReference>
<keyword evidence="8" id="KW-0535">Nitrogen fixation</keyword>
<feature type="region of interest" description="Disordered" evidence="9">
    <location>
        <begin position="1"/>
        <end position="21"/>
    </location>
</feature>
<evidence type="ECO:0000313" key="12">
    <source>
        <dbReference type="Proteomes" id="UP000294664"/>
    </source>
</evidence>
<dbReference type="NCBIfam" id="TIGR02660">
    <property type="entry name" value="nifV_homocitr"/>
    <property type="match status" value="1"/>
</dbReference>
<dbReference type="EC" id="2.3.3.14" evidence="3 8"/>
<evidence type="ECO:0000256" key="2">
    <source>
        <dbReference type="ARBA" id="ARBA00006154"/>
    </source>
</evidence>
<dbReference type="RefSeq" id="WP_132034981.1">
    <property type="nucleotide sequence ID" value="NZ_SMAI01000017.1"/>
</dbReference>
<dbReference type="Gene3D" id="3.20.20.70">
    <property type="entry name" value="Aldolase class I"/>
    <property type="match status" value="1"/>
</dbReference>
<organism evidence="11 12">
    <name type="scientific">Aquabacter spiritensis</name>
    <dbReference type="NCBI Taxonomy" id="933073"/>
    <lineage>
        <taxon>Bacteria</taxon>
        <taxon>Pseudomonadati</taxon>
        <taxon>Pseudomonadota</taxon>
        <taxon>Alphaproteobacteria</taxon>
        <taxon>Hyphomicrobiales</taxon>
        <taxon>Xanthobacteraceae</taxon>
        <taxon>Aquabacter</taxon>
    </lineage>
</organism>
<comment type="caution">
    <text evidence="11">The sequence shown here is derived from an EMBL/GenBank/DDBJ whole genome shotgun (WGS) entry which is preliminary data.</text>
</comment>
<accession>A0A4R3LN02</accession>
<dbReference type="CDD" id="cd07939">
    <property type="entry name" value="DRE_TIM_NifV"/>
    <property type="match status" value="1"/>
</dbReference>
<evidence type="ECO:0000256" key="7">
    <source>
        <dbReference type="RuleBase" id="RU003523"/>
    </source>
</evidence>
<evidence type="ECO:0000259" key="10">
    <source>
        <dbReference type="PROSITE" id="PS50991"/>
    </source>
</evidence>
<comment type="similarity">
    <text evidence="2 7">Belongs to the alpha-IPM synthase/homocitrate synthase family.</text>
</comment>
<evidence type="ECO:0000256" key="3">
    <source>
        <dbReference type="ARBA" id="ARBA00012974"/>
    </source>
</evidence>
<feature type="domain" description="Pyruvate carboxyltransferase" evidence="10">
    <location>
        <begin position="31"/>
        <end position="282"/>
    </location>
</feature>
<evidence type="ECO:0000256" key="9">
    <source>
        <dbReference type="SAM" id="MobiDB-lite"/>
    </source>
</evidence>
<dbReference type="InterPro" id="IPR054691">
    <property type="entry name" value="LeuA/HCS_post-cat"/>
</dbReference>
<dbReference type="GO" id="GO:0004410">
    <property type="term" value="F:homocitrate synthase activity"/>
    <property type="evidence" value="ECO:0007669"/>
    <property type="project" value="UniProtKB-UniRule"/>
</dbReference>
<dbReference type="PANTHER" id="PTHR42880">
    <property type="entry name" value="HOMOCITRATE SYNTHASE"/>
    <property type="match status" value="1"/>
</dbReference>
<dbReference type="SUPFAM" id="SSF51569">
    <property type="entry name" value="Aldolase"/>
    <property type="match status" value="1"/>
</dbReference>
<sequence length="415" mass="43925">MLAKTPPSARDPEDGRAFGHGFDGAPVRRTVLLNDTTLRDGEQAPGVAFSRREKIEIAEALSAAGVPEIEAGTPAMGDEEIETIRSIVSLKLPMRVMAWCRMTEDDLLAAAAAGVGIVNLSIPTSDRQLKGKLNKDRAWALEAVRRTVGLARTLGFEVAVGGEDASRADPDFLCRLAETASAAGAFRLRLADTLGVLDPFSTYALVRRVAAATDLALEFHGHDDLGLATANTLAAVMGGARHASVTVAGIGERAGNAALEEVAIALRQTAREETGIDPHALAPLAELVGEAARRPVPRGKAIVGADVFTHESGIHVAGLLKDRATYEALDPHLFGRDHTVVLGKHSGRAAVEKALGELGITVDAARGRAVLERVRAFAGRTKATVPPDVLLRFYEETFTQAALRRRRSRVTGGVS</sequence>
<dbReference type="InterPro" id="IPR013785">
    <property type="entry name" value="Aldolase_TIM"/>
</dbReference>
<dbReference type="PROSITE" id="PS00816">
    <property type="entry name" value="AIPM_HOMOCIT_SYNTH_2"/>
    <property type="match status" value="1"/>
</dbReference>
<gene>
    <name evidence="11" type="ORF">EDC64_11755</name>
</gene>
<dbReference type="InterPro" id="IPR013477">
    <property type="entry name" value="NifV/FrbC"/>
</dbReference>
<keyword evidence="12" id="KW-1185">Reference proteome</keyword>
<evidence type="ECO:0000313" key="11">
    <source>
        <dbReference type="EMBL" id="TCT01702.1"/>
    </source>
</evidence>
<protein>
    <recommendedName>
        <fullName evidence="4 8">Homocitrate synthase</fullName>
        <ecNumber evidence="3 8">2.3.3.14</ecNumber>
    </recommendedName>
</protein>
<dbReference type="PROSITE" id="PS00815">
    <property type="entry name" value="AIPM_HOMOCIT_SYNTH_1"/>
    <property type="match status" value="1"/>
</dbReference>
<dbReference type="OrthoDB" id="9803573at2"/>
<dbReference type="EMBL" id="SMAI01000017">
    <property type="protein sequence ID" value="TCT01702.1"/>
    <property type="molecule type" value="Genomic_DNA"/>
</dbReference>
<dbReference type="InterPro" id="IPR002034">
    <property type="entry name" value="AIPM/Hcit_synth_CS"/>
</dbReference>
<dbReference type="AlphaFoldDB" id="A0A4R3LN02"/>
<dbReference type="Proteomes" id="UP000294664">
    <property type="component" value="Unassembled WGS sequence"/>
</dbReference>
<dbReference type="PANTHER" id="PTHR42880:SF1">
    <property type="entry name" value="ISOPROPYLMALATE_HOMOCITRATE_CITRAMALATE SYNTHASE FAMILY PROTEIN"/>
    <property type="match status" value="1"/>
</dbReference>
<dbReference type="InterPro" id="IPR000891">
    <property type="entry name" value="PYR_CT"/>
</dbReference>
<evidence type="ECO:0000256" key="6">
    <source>
        <dbReference type="ARBA" id="ARBA00048019"/>
    </source>
</evidence>
<dbReference type="Pfam" id="PF00682">
    <property type="entry name" value="HMGL-like"/>
    <property type="match status" value="1"/>
</dbReference>
<dbReference type="GO" id="GO:0019752">
    <property type="term" value="P:carboxylic acid metabolic process"/>
    <property type="evidence" value="ECO:0007669"/>
    <property type="project" value="UniProtKB-UniRule"/>
</dbReference>
<dbReference type="Pfam" id="PF22617">
    <property type="entry name" value="HCS_D2"/>
    <property type="match status" value="1"/>
</dbReference>
<dbReference type="PROSITE" id="PS50991">
    <property type="entry name" value="PYR_CT"/>
    <property type="match status" value="1"/>
</dbReference>
<dbReference type="GO" id="GO:0009399">
    <property type="term" value="P:nitrogen fixation"/>
    <property type="evidence" value="ECO:0007669"/>
    <property type="project" value="UniProtKB-UniRule"/>
</dbReference>
<proteinExistence type="inferred from homology"/>
<evidence type="ECO:0000256" key="5">
    <source>
        <dbReference type="ARBA" id="ARBA00022679"/>
    </source>
</evidence>
<comment type="function">
    <text evidence="1 8">This protein is a Fe-Mo-cofactor biosynthetic component.</text>
</comment>